<evidence type="ECO:0000313" key="8">
    <source>
        <dbReference type="Proteomes" id="UP000477750"/>
    </source>
</evidence>
<feature type="domain" description="RNA polymerase sigma-70 region 2" evidence="6">
    <location>
        <begin position="43"/>
        <end position="106"/>
    </location>
</feature>
<dbReference type="Gene3D" id="1.20.120.1810">
    <property type="match status" value="1"/>
</dbReference>
<keyword evidence="1" id="KW-0805">Transcription regulation</keyword>
<dbReference type="GO" id="GO:0003677">
    <property type="term" value="F:DNA binding"/>
    <property type="evidence" value="ECO:0007669"/>
    <property type="project" value="UniProtKB-KW"/>
</dbReference>
<keyword evidence="3" id="KW-0238">DNA-binding</keyword>
<dbReference type="InterPro" id="IPR007627">
    <property type="entry name" value="RNA_pol_sigma70_r2"/>
</dbReference>
<dbReference type="PANTHER" id="PTHR30385:SF4">
    <property type="entry name" value="RNA POLYMERASE SIGMA-E FACTOR"/>
    <property type="match status" value="1"/>
</dbReference>
<evidence type="ECO:0000256" key="4">
    <source>
        <dbReference type="ARBA" id="ARBA00023163"/>
    </source>
</evidence>
<evidence type="ECO:0000313" key="7">
    <source>
        <dbReference type="EMBL" id="MQM26165.1"/>
    </source>
</evidence>
<dbReference type="GO" id="GO:0016987">
    <property type="term" value="F:sigma factor activity"/>
    <property type="evidence" value="ECO:0007669"/>
    <property type="project" value="UniProtKB-KW"/>
</dbReference>
<gene>
    <name evidence="7" type="ORF">GFD30_11365</name>
</gene>
<sequence>MPKHTDQYRDRAPDDFDRLRPLFGELARLDEDDPEWWRCRERLITGYAPVVEHAVRKYAGRGADPGDLLEVGVIALAYAIDRFDPGSGGDFLDLAVPTVVGELSRYFHIATKREPTRPATGEHDQVQPRLVTPADVASRLGVSRIHVSEVLAALSRAQGPYEPRSDRSDESSDSALWPPLP</sequence>
<keyword evidence="8" id="KW-1185">Reference proteome</keyword>
<dbReference type="PANTHER" id="PTHR30385">
    <property type="entry name" value="SIGMA FACTOR F FLAGELLAR"/>
    <property type="match status" value="1"/>
</dbReference>
<dbReference type="EMBL" id="WIAO01000011">
    <property type="protein sequence ID" value="MQM26165.1"/>
    <property type="molecule type" value="Genomic_DNA"/>
</dbReference>
<dbReference type="GO" id="GO:0006352">
    <property type="term" value="P:DNA-templated transcription initiation"/>
    <property type="evidence" value="ECO:0007669"/>
    <property type="project" value="InterPro"/>
</dbReference>
<dbReference type="InterPro" id="IPR013325">
    <property type="entry name" value="RNA_pol_sigma_r2"/>
</dbReference>
<dbReference type="SUPFAM" id="SSF88946">
    <property type="entry name" value="Sigma2 domain of RNA polymerase sigma factors"/>
    <property type="match status" value="1"/>
</dbReference>
<comment type="caution">
    <text evidence="7">The sequence shown here is derived from an EMBL/GenBank/DDBJ whole genome shotgun (WGS) entry which is preliminary data.</text>
</comment>
<evidence type="ECO:0000256" key="3">
    <source>
        <dbReference type="ARBA" id="ARBA00023125"/>
    </source>
</evidence>
<keyword evidence="2" id="KW-0731">Sigma factor</keyword>
<organism evidence="7 8">
    <name type="scientific">Glycomyces albidus</name>
    <dbReference type="NCBI Taxonomy" id="2656774"/>
    <lineage>
        <taxon>Bacteria</taxon>
        <taxon>Bacillati</taxon>
        <taxon>Actinomycetota</taxon>
        <taxon>Actinomycetes</taxon>
        <taxon>Glycomycetales</taxon>
        <taxon>Glycomycetaceae</taxon>
        <taxon>Glycomyces</taxon>
    </lineage>
</organism>
<dbReference type="AlphaFoldDB" id="A0A6L5G940"/>
<accession>A0A6L5G940</accession>
<feature type="region of interest" description="Disordered" evidence="5">
    <location>
        <begin position="156"/>
        <end position="181"/>
    </location>
</feature>
<evidence type="ECO:0000256" key="1">
    <source>
        <dbReference type="ARBA" id="ARBA00023015"/>
    </source>
</evidence>
<protein>
    <recommendedName>
        <fullName evidence="6">RNA polymerase sigma-70 region 2 domain-containing protein</fullName>
    </recommendedName>
</protein>
<reference evidence="7 8" key="1">
    <citation type="submission" date="2019-10" db="EMBL/GenBank/DDBJ databases">
        <title>Glycomyces albidus sp. nov., a novel actinomycete isolated from rhizosphere soil of wheat (Triticum aestivum L.).</title>
        <authorList>
            <person name="Qian L."/>
        </authorList>
    </citation>
    <scope>NUCLEOTIDE SEQUENCE [LARGE SCALE GENOMIC DNA]</scope>
    <source>
        <strain evidence="7 8">NEAU-7082</strain>
    </source>
</reference>
<dbReference type="Proteomes" id="UP000477750">
    <property type="component" value="Unassembled WGS sequence"/>
</dbReference>
<evidence type="ECO:0000256" key="5">
    <source>
        <dbReference type="SAM" id="MobiDB-lite"/>
    </source>
</evidence>
<evidence type="ECO:0000256" key="2">
    <source>
        <dbReference type="ARBA" id="ARBA00023082"/>
    </source>
</evidence>
<keyword evidence="4" id="KW-0804">Transcription</keyword>
<evidence type="ECO:0000259" key="6">
    <source>
        <dbReference type="Pfam" id="PF04542"/>
    </source>
</evidence>
<name>A0A6L5G940_9ACTN</name>
<dbReference type="Pfam" id="PF04542">
    <property type="entry name" value="Sigma70_r2"/>
    <property type="match status" value="1"/>
</dbReference>
<proteinExistence type="predicted"/>
<dbReference type="RefSeq" id="WP_153025330.1">
    <property type="nucleotide sequence ID" value="NZ_WIAO01000011.1"/>
</dbReference>